<feature type="domain" description="YgjP-like metallopeptidase" evidence="1">
    <location>
        <begin position="22"/>
        <end position="226"/>
    </location>
</feature>
<evidence type="ECO:0000313" key="3">
    <source>
        <dbReference type="Proteomes" id="UP001203338"/>
    </source>
</evidence>
<reference evidence="2 3" key="1">
    <citation type="submission" date="2022-05" db="EMBL/GenBank/DDBJ databases">
        <authorList>
            <person name="Park J.-S."/>
        </authorList>
    </citation>
    <scope>NUCLEOTIDE SEQUENCE [LARGE SCALE GENOMIC DNA]</scope>
    <source>
        <strain evidence="2 3">2012CJ34-2</strain>
    </source>
</reference>
<evidence type="ECO:0000313" key="2">
    <source>
        <dbReference type="EMBL" id="MCL6272147.1"/>
    </source>
</evidence>
<dbReference type="Proteomes" id="UP001203338">
    <property type="component" value="Unassembled WGS sequence"/>
</dbReference>
<dbReference type="PANTHER" id="PTHR30399">
    <property type="entry name" value="UNCHARACTERIZED PROTEIN YGJP"/>
    <property type="match status" value="1"/>
</dbReference>
<dbReference type="RefSeq" id="WP_249701832.1">
    <property type="nucleotide sequence ID" value="NZ_JAMFLX010000049.1"/>
</dbReference>
<keyword evidence="3" id="KW-1185">Reference proteome</keyword>
<dbReference type="InterPro" id="IPR053136">
    <property type="entry name" value="UTP_pyrophosphatase-like"/>
</dbReference>
<dbReference type="Pfam" id="PF01863">
    <property type="entry name" value="YgjP-like"/>
    <property type="match status" value="1"/>
</dbReference>
<dbReference type="Gene3D" id="3.30.2010.10">
    <property type="entry name" value="Metalloproteases ('zincins'), catalytic domain"/>
    <property type="match status" value="1"/>
</dbReference>
<dbReference type="InterPro" id="IPR002725">
    <property type="entry name" value="YgjP-like_metallopeptidase"/>
</dbReference>
<dbReference type="PANTHER" id="PTHR30399:SF1">
    <property type="entry name" value="UTP PYROPHOSPHATASE"/>
    <property type="match status" value="1"/>
</dbReference>
<accession>A0ABT0PL93</accession>
<organism evidence="2 3">
    <name type="scientific">Parendozoicomonas callyspongiae</name>
    <dbReference type="NCBI Taxonomy" id="2942213"/>
    <lineage>
        <taxon>Bacteria</taxon>
        <taxon>Pseudomonadati</taxon>
        <taxon>Pseudomonadota</taxon>
        <taxon>Gammaproteobacteria</taxon>
        <taxon>Oceanospirillales</taxon>
        <taxon>Endozoicomonadaceae</taxon>
        <taxon>Parendozoicomonas</taxon>
    </lineage>
</organism>
<comment type="caution">
    <text evidence="2">The sequence shown here is derived from an EMBL/GenBank/DDBJ whole genome shotgun (WGS) entry which is preliminary data.</text>
</comment>
<dbReference type="CDD" id="cd07344">
    <property type="entry name" value="M48_yhfN_like"/>
    <property type="match status" value="1"/>
</dbReference>
<dbReference type="EMBL" id="JAMFLX010000049">
    <property type="protein sequence ID" value="MCL6272147.1"/>
    <property type="molecule type" value="Genomic_DNA"/>
</dbReference>
<protein>
    <submittedName>
        <fullName evidence="2">M48 family metallopeptidase</fullName>
    </submittedName>
</protein>
<proteinExistence type="predicted"/>
<sequence length="233" mass="27918">MPVYQYGATMIEWQFQKRPELKRHYVTVERNRPVLLRGPAVSEQEQQKLIRYRARWIKLKLEEVNQPVKDEFVTGSRLLYRGKSWYCQVEPALELKKPIISFNHSKFFIQSPEGRSLSKKALREARDVFFRQKAKDKLIPRIRHWQRQTGLEAVATRLHRFPRRWASCAEQNILEFHPRCMEFSPAVLDYVIVHELCHTVEKSHNQAFWKLVALHYPDWERCHAEVERLGVEV</sequence>
<gene>
    <name evidence="2" type="ORF">M3P05_19690</name>
</gene>
<evidence type="ECO:0000259" key="1">
    <source>
        <dbReference type="Pfam" id="PF01863"/>
    </source>
</evidence>
<name>A0ABT0PL93_9GAMM</name>